<dbReference type="OrthoDB" id="10009520at2759"/>
<dbReference type="GO" id="GO:0016740">
    <property type="term" value="F:transferase activity"/>
    <property type="evidence" value="ECO:0007669"/>
    <property type="project" value="UniProtKB-KW"/>
</dbReference>
<organism evidence="12">
    <name type="scientific">Chaetomium thermophilum (strain DSM 1495 / CBS 144.50 / IMI 039719)</name>
    <name type="common">Thermochaetoides thermophila</name>
    <dbReference type="NCBI Taxonomy" id="759272"/>
    <lineage>
        <taxon>Eukaryota</taxon>
        <taxon>Fungi</taxon>
        <taxon>Dikarya</taxon>
        <taxon>Ascomycota</taxon>
        <taxon>Pezizomycotina</taxon>
        <taxon>Sordariomycetes</taxon>
        <taxon>Sordariomycetidae</taxon>
        <taxon>Sordariales</taxon>
        <taxon>Chaetomiaceae</taxon>
        <taxon>Thermochaetoides</taxon>
    </lineage>
</organism>
<dbReference type="PANTHER" id="PTHR22770">
    <property type="entry name" value="UBIQUITIN CONJUGATING ENZYME 7 INTERACTING PROTEIN-RELATED"/>
    <property type="match status" value="1"/>
</dbReference>
<evidence type="ECO:0000256" key="8">
    <source>
        <dbReference type="SAM" id="Coils"/>
    </source>
</evidence>
<feature type="region of interest" description="Disordered" evidence="9">
    <location>
        <begin position="151"/>
        <end position="178"/>
    </location>
</feature>
<keyword evidence="7" id="KW-0862">Zinc</keyword>
<keyword evidence="12" id="KW-1185">Reference proteome</keyword>
<dbReference type="GeneID" id="18257721"/>
<feature type="region of interest" description="Disordered" evidence="9">
    <location>
        <begin position="728"/>
        <end position="887"/>
    </location>
</feature>
<evidence type="ECO:0000256" key="2">
    <source>
        <dbReference type="ARBA" id="ARBA00022679"/>
    </source>
</evidence>
<feature type="coiled-coil region" evidence="8">
    <location>
        <begin position="191"/>
        <end position="227"/>
    </location>
</feature>
<protein>
    <recommendedName>
        <fullName evidence="10">RING-type domain-containing protein</fullName>
    </recommendedName>
</protein>
<proteinExistence type="predicted"/>
<dbReference type="SUPFAM" id="SSF57850">
    <property type="entry name" value="RING/U-box"/>
    <property type="match status" value="1"/>
</dbReference>
<feature type="compositionally biased region" description="Polar residues" evidence="9">
    <location>
        <begin position="876"/>
        <end position="887"/>
    </location>
</feature>
<dbReference type="InterPro" id="IPR047546">
    <property type="entry name" value="Rcat_RBR_RNF216"/>
</dbReference>
<comment type="pathway">
    <text evidence="1">Protein modification; protein ubiquitination.</text>
</comment>
<name>G0S7M2_CHATD</name>
<dbReference type="InterPro" id="IPR051628">
    <property type="entry name" value="LUBAC_E3_Ligases"/>
</dbReference>
<evidence type="ECO:0000256" key="3">
    <source>
        <dbReference type="ARBA" id="ARBA00022723"/>
    </source>
</evidence>
<feature type="compositionally biased region" description="Low complexity" evidence="9">
    <location>
        <begin position="532"/>
        <end position="559"/>
    </location>
</feature>
<dbReference type="HOGENOM" id="CLU_325164_0_0_1"/>
<evidence type="ECO:0000256" key="7">
    <source>
        <dbReference type="ARBA" id="ARBA00022833"/>
    </source>
</evidence>
<dbReference type="RefSeq" id="XP_006694109.1">
    <property type="nucleotide sequence ID" value="XM_006694046.1"/>
</dbReference>
<keyword evidence="8" id="KW-0175">Coiled coil</keyword>
<dbReference type="PANTHER" id="PTHR22770:SF47">
    <property type="entry name" value="E3 UBIQUITIN-PROTEIN LIGASE RNF216"/>
    <property type="match status" value="1"/>
</dbReference>
<evidence type="ECO:0000256" key="9">
    <source>
        <dbReference type="SAM" id="MobiDB-lite"/>
    </source>
</evidence>
<dbReference type="CDD" id="cd16630">
    <property type="entry name" value="RING-HC_RBR_RNF216"/>
    <property type="match status" value="1"/>
</dbReference>
<evidence type="ECO:0000256" key="4">
    <source>
        <dbReference type="ARBA" id="ARBA00022737"/>
    </source>
</evidence>
<feature type="compositionally biased region" description="Pro residues" evidence="9">
    <location>
        <begin position="495"/>
        <end position="513"/>
    </location>
</feature>
<evidence type="ECO:0000256" key="5">
    <source>
        <dbReference type="ARBA" id="ARBA00022771"/>
    </source>
</evidence>
<keyword evidence="3" id="KW-0479">Metal-binding</keyword>
<evidence type="ECO:0000259" key="10">
    <source>
        <dbReference type="PROSITE" id="PS51873"/>
    </source>
</evidence>
<dbReference type="KEGG" id="cthr:CTHT_0036830"/>
<dbReference type="Proteomes" id="UP000008066">
    <property type="component" value="Unassembled WGS sequence"/>
</dbReference>
<evidence type="ECO:0000256" key="1">
    <source>
        <dbReference type="ARBA" id="ARBA00004906"/>
    </source>
</evidence>
<dbReference type="Pfam" id="PF26200">
    <property type="entry name" value="Rcat_RNF216"/>
    <property type="match status" value="1"/>
</dbReference>
<feature type="compositionally biased region" description="Polar residues" evidence="9">
    <location>
        <begin position="825"/>
        <end position="839"/>
    </location>
</feature>
<feature type="compositionally biased region" description="Low complexity" evidence="9">
    <location>
        <begin position="763"/>
        <end position="782"/>
    </location>
</feature>
<reference evidence="11 12" key="1">
    <citation type="journal article" date="2011" name="Cell">
        <title>Insight into structure and assembly of the nuclear pore complex by utilizing the genome of a eukaryotic thermophile.</title>
        <authorList>
            <person name="Amlacher S."/>
            <person name="Sarges P."/>
            <person name="Flemming D."/>
            <person name="van Noort V."/>
            <person name="Kunze R."/>
            <person name="Devos D.P."/>
            <person name="Arumugam M."/>
            <person name="Bork P."/>
            <person name="Hurt E."/>
        </authorList>
    </citation>
    <scope>NUCLEOTIDE SEQUENCE [LARGE SCALE GENOMIC DNA]</scope>
    <source>
        <strain evidence="12">DSM 1495 / CBS 144.50 / IMI 039719</strain>
    </source>
</reference>
<dbReference type="CDD" id="cd20353">
    <property type="entry name" value="Rcat_RBR_RNF216"/>
    <property type="match status" value="1"/>
</dbReference>
<feature type="region of interest" description="Disordered" evidence="9">
    <location>
        <begin position="56"/>
        <end position="89"/>
    </location>
</feature>
<dbReference type="PROSITE" id="PS51873">
    <property type="entry name" value="TRIAD"/>
    <property type="match status" value="1"/>
</dbReference>
<dbReference type="GO" id="GO:0008270">
    <property type="term" value="F:zinc ion binding"/>
    <property type="evidence" value="ECO:0007669"/>
    <property type="project" value="UniProtKB-KW"/>
</dbReference>
<gene>
    <name evidence="11" type="ORF">CTHT_0036830</name>
</gene>
<dbReference type="InterPro" id="IPR044066">
    <property type="entry name" value="TRIAD_supradom"/>
</dbReference>
<evidence type="ECO:0000313" key="12">
    <source>
        <dbReference type="Proteomes" id="UP000008066"/>
    </source>
</evidence>
<dbReference type="OMA" id="IMDLGPY"/>
<dbReference type="InterPro" id="IPR047544">
    <property type="entry name" value="RING-HC_RBR_RNF216"/>
</dbReference>
<accession>G0S7M2</accession>
<dbReference type="eggNOG" id="KOG1812">
    <property type="taxonomic scope" value="Eukaryota"/>
</dbReference>
<dbReference type="EMBL" id="GL988041">
    <property type="protein sequence ID" value="EGS21813.1"/>
    <property type="molecule type" value="Genomic_DNA"/>
</dbReference>
<dbReference type="CDD" id="cd20339">
    <property type="entry name" value="BRcat_RBR_RNF216"/>
    <property type="match status" value="1"/>
</dbReference>
<keyword evidence="4" id="KW-0677">Repeat</keyword>
<evidence type="ECO:0000256" key="6">
    <source>
        <dbReference type="ARBA" id="ARBA00022786"/>
    </source>
</evidence>
<feature type="domain" description="RING-type" evidence="10">
    <location>
        <begin position="222"/>
        <end position="442"/>
    </location>
</feature>
<keyword evidence="2" id="KW-0808">Transferase</keyword>
<dbReference type="InterPro" id="IPR047545">
    <property type="entry name" value="BRcat_RBR_RNF216"/>
</dbReference>
<evidence type="ECO:0000313" key="11">
    <source>
        <dbReference type="EMBL" id="EGS21813.1"/>
    </source>
</evidence>
<keyword evidence="5" id="KW-0863">Zinc-finger</keyword>
<dbReference type="STRING" id="759272.G0S7M2"/>
<feature type="region of interest" description="Disordered" evidence="9">
    <location>
        <begin position="475"/>
        <end position="559"/>
    </location>
</feature>
<keyword evidence="6" id="KW-0833">Ubl conjugation pathway</keyword>
<sequence length="887" mass="97243">MAAPPENQAAWDRGHPQFLDAILACFPDISHEHTLELGHKFGWDVERVVVHILDEQEQGRQYPKQPKPSKRKRESEDENEDPEARLRKRFGAIEPPSENYFIDYISAGKMLLRNSFPNLYAQDIDNLFKANNYKFYVTYLALDKKSRGEDSVAPLRQKKFPPRNTPSIDSLPRSNREGERDAYAEYEAVKAVVEAKAAKRAEEKRKAQEEEENFQRAKAEGTVLECQCCFGEYAQNRMFHCNGDVFHWFCKDCGRAMAETAIGLQKYELKCVSTDGCEGTFSKDQKDLFLDEKLVLALDRIEQEAVLRMANIENLEKCPFCPYAAECVPVQEDKEFRCENPDCGIVSCRLCKEETHIPKTCEEVAREKGLSARRKIEEAMSAALIRKCNKCGTPFIKEAGCNKMTCSRCGNVQCYVCSKSCDYSHFDDRTRGGKPGNCPLFDSVEERHENEVQAAEERARKQLVEENPGVNEELLRFNFSTKVKEDDRRRKAANPGPPPPGRRAAAVPPPRPQQPRRDPNRHQQVFPPQPQPVQVAAPQASNAPARAPQHVAAPQQAATAQHGVALPPFGAVWPGNHVLPPPPVVPFPVLPPPGFPARPVNPVPEQNQQGYNIPAARPGAAPTQQVFQPRQNPNLNQPVAHPRVAQLGANNQHLYVQALHAAAAGLQQDANEAVSQAARLAQAPAQPSQQVPAANVNQNLKNAPRPAALPAKPAQPILYQNSRDAAAASQRLASQHARVATSPAVRQARSAQAPAGQSGVKVARSAAASAGAPQAQAGQSGARTARLVATPSPHLHQPGERQSHSQSILQHVAAALSPVPPLPRTPQQGPGQTENSDNHGSAAKEGSSSSSSKPMVIDLTGDEEDDDDKRAHRASAPSTFQSQSGIA</sequence>
<dbReference type="Gene3D" id="1.20.120.1750">
    <property type="match status" value="1"/>
</dbReference>
<dbReference type="AlphaFoldDB" id="G0S7M2"/>